<dbReference type="EMBL" id="BPLR01018736">
    <property type="protein sequence ID" value="GIZ01915.1"/>
    <property type="molecule type" value="Genomic_DNA"/>
</dbReference>
<organism evidence="2 3">
    <name type="scientific">Caerostris extrusa</name>
    <name type="common">Bark spider</name>
    <name type="synonym">Caerostris bankana</name>
    <dbReference type="NCBI Taxonomy" id="172846"/>
    <lineage>
        <taxon>Eukaryota</taxon>
        <taxon>Metazoa</taxon>
        <taxon>Ecdysozoa</taxon>
        <taxon>Arthropoda</taxon>
        <taxon>Chelicerata</taxon>
        <taxon>Arachnida</taxon>
        <taxon>Araneae</taxon>
        <taxon>Araneomorphae</taxon>
        <taxon>Entelegynae</taxon>
        <taxon>Araneoidea</taxon>
        <taxon>Araneidae</taxon>
        <taxon>Caerostris</taxon>
    </lineage>
</organism>
<proteinExistence type="predicted"/>
<dbReference type="Proteomes" id="UP001054945">
    <property type="component" value="Unassembled WGS sequence"/>
</dbReference>
<evidence type="ECO:0000313" key="2">
    <source>
        <dbReference type="EMBL" id="GIZ01915.1"/>
    </source>
</evidence>
<accession>A0AAV4Y6S5</accession>
<feature type="compositionally biased region" description="Low complexity" evidence="1">
    <location>
        <begin position="79"/>
        <end position="93"/>
    </location>
</feature>
<name>A0AAV4Y6S5_CAEEX</name>
<dbReference type="AlphaFoldDB" id="A0AAV4Y6S5"/>
<keyword evidence="3" id="KW-1185">Reference proteome</keyword>
<comment type="caution">
    <text evidence="2">The sequence shown here is derived from an EMBL/GenBank/DDBJ whole genome shotgun (WGS) entry which is preliminary data.</text>
</comment>
<protein>
    <submittedName>
        <fullName evidence="2">Uncharacterized protein</fullName>
    </submittedName>
</protein>
<sequence>MLLKTFRLPAIYYKLVLRSSSFGWSRCYTERKNIWVKFVLVTADQSTDEEDEKLIRILHKQRQHKRTVFLNEMSQVPLSETAETPTASSSSMTQSYHFKTDTSPKSRFRSFSKF</sequence>
<evidence type="ECO:0000256" key="1">
    <source>
        <dbReference type="SAM" id="MobiDB-lite"/>
    </source>
</evidence>
<evidence type="ECO:0000313" key="3">
    <source>
        <dbReference type="Proteomes" id="UP001054945"/>
    </source>
</evidence>
<gene>
    <name evidence="2" type="ORF">CEXT_496981</name>
</gene>
<feature type="region of interest" description="Disordered" evidence="1">
    <location>
        <begin position="78"/>
        <end position="114"/>
    </location>
</feature>
<reference evidence="2 3" key="1">
    <citation type="submission" date="2021-06" db="EMBL/GenBank/DDBJ databases">
        <title>Caerostris extrusa draft genome.</title>
        <authorList>
            <person name="Kono N."/>
            <person name="Arakawa K."/>
        </authorList>
    </citation>
    <scope>NUCLEOTIDE SEQUENCE [LARGE SCALE GENOMIC DNA]</scope>
</reference>